<dbReference type="KEGG" id="lby:Lbys_1096"/>
<proteinExistence type="predicted"/>
<sequence>MYIIKVNPLCFLVLAFVARFSCGKVSGEHYTLEGLLINQDRKAPEYIHDKLLSTDGLSLDQSTTGNTGVLDFAVLEGDYALKLGQLGKELLQKIWP</sequence>
<name>E4RSX9_LEAB4</name>
<evidence type="ECO:0000313" key="1">
    <source>
        <dbReference type="EMBL" id="ADQ16818.1"/>
    </source>
</evidence>
<gene>
    <name evidence="1" type="ordered locus">Lbys_1096</name>
</gene>
<dbReference type="HOGENOM" id="CLU_2356241_0_0_10"/>
<keyword evidence="2" id="KW-1185">Reference proteome</keyword>
<dbReference type="OrthoDB" id="9809491at2"/>
<dbReference type="STRING" id="649349.Lbys_1096"/>
<reference evidence="1 2" key="2">
    <citation type="journal article" date="2011" name="Stand. Genomic Sci.">
        <title>Complete genome sequence of Leadbetterella byssophila type strain (4M15).</title>
        <authorList>
            <person name="Abt B."/>
            <person name="Teshima H."/>
            <person name="Lucas S."/>
            <person name="Lapidus A."/>
            <person name="Del Rio T.G."/>
            <person name="Nolan M."/>
            <person name="Tice H."/>
            <person name="Cheng J.F."/>
            <person name="Pitluck S."/>
            <person name="Liolios K."/>
            <person name="Pagani I."/>
            <person name="Ivanova N."/>
            <person name="Mavromatis K."/>
            <person name="Pati A."/>
            <person name="Tapia R."/>
            <person name="Han C."/>
            <person name="Goodwin L."/>
            <person name="Chen A."/>
            <person name="Palaniappan K."/>
            <person name="Land M."/>
            <person name="Hauser L."/>
            <person name="Chang Y.J."/>
            <person name="Jeffries C.D."/>
            <person name="Rohde M."/>
            <person name="Goker M."/>
            <person name="Tindall B.J."/>
            <person name="Detter J.C."/>
            <person name="Woyke T."/>
            <person name="Bristow J."/>
            <person name="Eisen J.A."/>
            <person name="Markowitz V."/>
            <person name="Hugenholtz P."/>
            <person name="Klenk H.P."/>
            <person name="Kyrpides N.C."/>
        </authorList>
    </citation>
    <scope>NUCLEOTIDE SEQUENCE [LARGE SCALE GENOMIC DNA]</scope>
    <source>
        <strain evidence="2">DSM 17132 / JCM 16389 / KACC 11308 / NBRC 106382 / 4M15</strain>
    </source>
</reference>
<protein>
    <submittedName>
        <fullName evidence="1">TonB-dependent receptor</fullName>
    </submittedName>
</protein>
<reference key="1">
    <citation type="submission" date="2010-11" db="EMBL/GenBank/DDBJ databases">
        <title>The complete genome of Leadbetterella byssophila DSM 17132.</title>
        <authorList>
            <consortium name="US DOE Joint Genome Institute (JGI-PGF)"/>
            <person name="Lucas S."/>
            <person name="Copeland A."/>
            <person name="Lapidus A."/>
            <person name="Glavina del Rio T."/>
            <person name="Dalin E."/>
            <person name="Tice H."/>
            <person name="Bruce D."/>
            <person name="Goodwin L."/>
            <person name="Pitluck S."/>
            <person name="Kyrpides N."/>
            <person name="Mavromatis K."/>
            <person name="Ivanova N."/>
            <person name="Teshima H."/>
            <person name="Brettin T."/>
            <person name="Detter J.C."/>
            <person name="Han C."/>
            <person name="Tapia R."/>
            <person name="Land M."/>
            <person name="Hauser L."/>
            <person name="Markowitz V."/>
            <person name="Cheng J.-F."/>
            <person name="Hugenholtz P."/>
            <person name="Woyke T."/>
            <person name="Wu D."/>
            <person name="Tindall B."/>
            <person name="Pomrenke H.G."/>
            <person name="Brambilla E."/>
            <person name="Klenk H.-P."/>
            <person name="Eisen J.A."/>
        </authorList>
    </citation>
    <scope>NUCLEOTIDE SEQUENCE [LARGE SCALE GENOMIC DNA]</scope>
    <source>
        <strain>DSM 17132</strain>
    </source>
</reference>
<dbReference type="AlphaFoldDB" id="E4RSX9"/>
<dbReference type="RefSeq" id="WP_013407869.1">
    <property type="nucleotide sequence ID" value="NC_014655.1"/>
</dbReference>
<dbReference type="Proteomes" id="UP000007435">
    <property type="component" value="Chromosome"/>
</dbReference>
<accession>E4RSX9</accession>
<organism evidence="1 2">
    <name type="scientific">Leadbetterella byssophila (strain DSM 17132 / JCM 16389 / KACC 11308 / NBRC 106382 / 4M15)</name>
    <dbReference type="NCBI Taxonomy" id="649349"/>
    <lineage>
        <taxon>Bacteria</taxon>
        <taxon>Pseudomonadati</taxon>
        <taxon>Bacteroidota</taxon>
        <taxon>Cytophagia</taxon>
        <taxon>Cytophagales</taxon>
        <taxon>Leadbetterellaceae</taxon>
        <taxon>Leadbetterella</taxon>
    </lineage>
</organism>
<dbReference type="EMBL" id="CP002305">
    <property type="protein sequence ID" value="ADQ16818.1"/>
    <property type="molecule type" value="Genomic_DNA"/>
</dbReference>
<evidence type="ECO:0000313" key="2">
    <source>
        <dbReference type="Proteomes" id="UP000007435"/>
    </source>
</evidence>
<keyword evidence="1" id="KW-0675">Receptor</keyword>